<evidence type="ECO:0000259" key="20">
    <source>
        <dbReference type="PROSITE" id="PS51387"/>
    </source>
</evidence>
<dbReference type="InterPro" id="IPR006058">
    <property type="entry name" value="2Fe2S_fd_BS"/>
</dbReference>
<feature type="domain" description="FAD-binding PCMH-type" evidence="20">
    <location>
        <begin position="214"/>
        <end position="395"/>
    </location>
</feature>
<evidence type="ECO:0000256" key="18">
    <source>
        <dbReference type="PIRSR" id="PIRSR000127-3"/>
    </source>
</evidence>
<dbReference type="Gene3D" id="3.30.390.50">
    <property type="entry name" value="CO dehydrogenase flavoprotein, C-terminal domain"/>
    <property type="match status" value="1"/>
</dbReference>
<keyword evidence="13" id="KW-0520">NAD</keyword>
<dbReference type="Gene3D" id="1.10.150.120">
    <property type="entry name" value="[2Fe-2S]-binding domain"/>
    <property type="match status" value="1"/>
</dbReference>
<dbReference type="InterPro" id="IPR036683">
    <property type="entry name" value="CO_DH_flav_C_dom_sf"/>
</dbReference>
<dbReference type="SMART" id="SM01092">
    <property type="entry name" value="CO_deh_flav_C"/>
    <property type="match status" value="1"/>
</dbReference>
<dbReference type="GeneID" id="106136485"/>
<comment type="cofactor">
    <cofactor evidence="1 17">
        <name>FAD</name>
        <dbReference type="ChEBI" id="CHEBI:57692"/>
    </cofactor>
</comment>
<dbReference type="InterPro" id="IPR002346">
    <property type="entry name" value="Mopterin_DH_FAD-bd"/>
</dbReference>
<keyword evidence="12 18" id="KW-0411">Iron-sulfur</keyword>
<keyword evidence="14" id="KW-0576">Peroxisome</keyword>
<keyword evidence="9 17" id="KW-0274">FAD</keyword>
<dbReference type="GO" id="GO:0051537">
    <property type="term" value="F:2 iron, 2 sulfur cluster binding"/>
    <property type="evidence" value="ECO:0007669"/>
    <property type="project" value="UniProtKB-KW"/>
</dbReference>
<dbReference type="InterPro" id="IPR002888">
    <property type="entry name" value="2Fe-2S-bd"/>
</dbReference>
<organism evidence="21">
    <name type="scientific">Amyelois transitella</name>
    <name type="common">Navel orangeworm moth</name>
    <dbReference type="NCBI Taxonomy" id="680683"/>
    <lineage>
        <taxon>Eukaryota</taxon>
        <taxon>Metazoa</taxon>
        <taxon>Ecdysozoa</taxon>
        <taxon>Arthropoda</taxon>
        <taxon>Hexapoda</taxon>
        <taxon>Insecta</taxon>
        <taxon>Pterygota</taxon>
        <taxon>Neoptera</taxon>
        <taxon>Endopterygota</taxon>
        <taxon>Lepidoptera</taxon>
        <taxon>Glossata</taxon>
        <taxon>Ditrysia</taxon>
        <taxon>Pyraloidea</taxon>
        <taxon>Pyralidae</taxon>
        <taxon>Phycitinae</taxon>
        <taxon>Amyelois</taxon>
    </lineage>
</organism>
<dbReference type="EMBL" id="KC952900">
    <property type="protein sequence ID" value="AGQ43599.1"/>
    <property type="molecule type" value="mRNA"/>
</dbReference>
<dbReference type="KEGG" id="atra:106136485"/>
<evidence type="ECO:0000256" key="3">
    <source>
        <dbReference type="ARBA" id="ARBA00006849"/>
    </source>
</evidence>
<dbReference type="InterPro" id="IPR016208">
    <property type="entry name" value="Ald_Oxase/xanthine_DH-like"/>
</dbReference>
<feature type="binding site" evidence="18">
    <location>
        <position position="884"/>
    </location>
    <ligand>
        <name>Mo-molybdopterin</name>
        <dbReference type="ChEBI" id="CHEBI:71302"/>
    </ligand>
    <ligandPart>
        <name>Mo</name>
        <dbReference type="ChEBI" id="CHEBI:28685"/>
    </ligandPart>
</feature>
<feature type="binding site" evidence="18">
    <location>
        <position position="42"/>
    </location>
    <ligand>
        <name>[2Fe-2S] cluster</name>
        <dbReference type="ChEBI" id="CHEBI:190135"/>
        <label>1</label>
    </ligand>
</feature>
<evidence type="ECO:0000256" key="6">
    <source>
        <dbReference type="ARBA" id="ARBA00022630"/>
    </source>
</evidence>
<evidence type="ECO:0000256" key="16">
    <source>
        <dbReference type="PIRSR" id="PIRSR000127-1"/>
    </source>
</evidence>
<evidence type="ECO:0000256" key="17">
    <source>
        <dbReference type="PIRSR" id="PIRSR000127-2"/>
    </source>
</evidence>
<evidence type="ECO:0000256" key="4">
    <source>
        <dbReference type="ARBA" id="ARBA00011738"/>
    </source>
</evidence>
<dbReference type="Pfam" id="PF20256">
    <property type="entry name" value="MoCoBD_2"/>
    <property type="match status" value="1"/>
</dbReference>
<accession>S5FPI8</accession>
<keyword evidence="11 18" id="KW-0408">Iron</keyword>
<dbReference type="PROSITE" id="PS51085">
    <property type="entry name" value="2FE2S_FER_2"/>
    <property type="match status" value="1"/>
</dbReference>
<dbReference type="Pfam" id="PF01799">
    <property type="entry name" value="Fer2_2"/>
    <property type="match status" value="1"/>
</dbReference>
<evidence type="ECO:0000256" key="10">
    <source>
        <dbReference type="ARBA" id="ARBA00023002"/>
    </source>
</evidence>
<dbReference type="GO" id="GO:0016491">
    <property type="term" value="F:oxidoreductase activity"/>
    <property type="evidence" value="ECO:0007669"/>
    <property type="project" value="UniProtKB-KW"/>
</dbReference>
<protein>
    <submittedName>
        <fullName evidence="21">Antennae-specific aldehyde oxidase 2</fullName>
    </submittedName>
</protein>
<dbReference type="BRENDA" id="1.2.3.1">
    <property type="organism ID" value="13453"/>
</dbReference>
<dbReference type="Pfam" id="PF00941">
    <property type="entry name" value="FAD_binding_5"/>
    <property type="match status" value="1"/>
</dbReference>
<feature type="binding site" evidence="18">
    <location>
        <position position="115"/>
    </location>
    <ligand>
        <name>[2Fe-2S] cluster</name>
        <dbReference type="ChEBI" id="CHEBI:190135"/>
        <label>2</label>
    </ligand>
</feature>
<feature type="binding site" evidence="17">
    <location>
        <position position="403"/>
    </location>
    <ligand>
        <name>FAD</name>
        <dbReference type="ChEBI" id="CHEBI:57692"/>
    </ligand>
</feature>
<dbReference type="InterPro" id="IPR000674">
    <property type="entry name" value="Ald_Oxase/Xan_DH_a/b"/>
</dbReference>
<evidence type="ECO:0000256" key="15">
    <source>
        <dbReference type="ARBA" id="ARBA00034078"/>
    </source>
</evidence>
<feature type="active site" description="Proton acceptor" evidence="16">
    <location>
        <position position="1212"/>
    </location>
</feature>
<dbReference type="Gene3D" id="3.90.1170.50">
    <property type="entry name" value="Aldehyde oxidase/xanthine dehydrogenase, a/b hammerhead"/>
    <property type="match status" value="1"/>
</dbReference>
<feature type="binding site" evidence="18">
    <location>
        <position position="112"/>
    </location>
    <ligand>
        <name>[2Fe-2S] cluster</name>
        <dbReference type="ChEBI" id="CHEBI:190135"/>
        <label>2</label>
    </ligand>
</feature>
<dbReference type="InterPro" id="IPR036318">
    <property type="entry name" value="FAD-bd_PCMH-like_sf"/>
</dbReference>
<dbReference type="SUPFAM" id="SSF56003">
    <property type="entry name" value="Molybdenum cofactor-binding domain"/>
    <property type="match status" value="1"/>
</dbReference>
<dbReference type="PANTHER" id="PTHR11908:SF132">
    <property type="entry name" value="ALDEHYDE OXIDASE 1-RELATED"/>
    <property type="match status" value="1"/>
</dbReference>
<evidence type="ECO:0000256" key="1">
    <source>
        <dbReference type="ARBA" id="ARBA00001974"/>
    </source>
</evidence>
<dbReference type="OrthoDB" id="8300278at2759"/>
<evidence type="ECO:0000259" key="19">
    <source>
        <dbReference type="PROSITE" id="PS51085"/>
    </source>
</evidence>
<dbReference type="Gene3D" id="3.10.20.30">
    <property type="match status" value="1"/>
</dbReference>
<evidence type="ECO:0000313" key="21">
    <source>
        <dbReference type="EMBL" id="AGQ43599.1"/>
    </source>
</evidence>
<feature type="binding site" evidence="18">
    <location>
        <position position="72"/>
    </location>
    <ligand>
        <name>[2Fe-2S] cluster</name>
        <dbReference type="ChEBI" id="CHEBI:190135"/>
        <label>1</label>
    </ligand>
</feature>
<feature type="binding site" evidence="18">
    <location>
        <position position="50"/>
    </location>
    <ligand>
        <name>[2Fe-2S] cluster</name>
        <dbReference type="ChEBI" id="CHEBI:190135"/>
        <label>1</label>
    </ligand>
</feature>
<evidence type="ECO:0000256" key="7">
    <source>
        <dbReference type="ARBA" id="ARBA00022714"/>
    </source>
</evidence>
<comment type="cofactor">
    <cofactor evidence="15">
        <name>[2Fe-2S] cluster</name>
        <dbReference type="ChEBI" id="CHEBI:190135"/>
    </cofactor>
</comment>
<dbReference type="InterPro" id="IPR036884">
    <property type="entry name" value="2Fe-2S-bd_dom_sf"/>
</dbReference>
<comment type="similarity">
    <text evidence="3">Belongs to the xanthine dehydrogenase family.</text>
</comment>
<comment type="subcellular location">
    <subcellularLocation>
        <location evidence="2">Peroxisome</location>
    </subcellularLocation>
</comment>
<dbReference type="SUPFAM" id="SSF54292">
    <property type="entry name" value="2Fe-2S ferredoxin-like"/>
    <property type="match status" value="1"/>
</dbReference>
<dbReference type="InterPro" id="IPR008274">
    <property type="entry name" value="AldOxase/xan_DH_MoCoBD1"/>
</dbReference>
<reference evidence="21" key="2">
    <citation type="submission" date="2013-04" db="EMBL/GenBank/DDBJ databases">
        <authorList>
            <person name="Choo Y.-M."/>
            <person name="Pelletier J."/>
            <person name="Atungulu E."/>
            <person name="Leal W."/>
        </authorList>
    </citation>
    <scope>NUCLEOTIDE SEQUENCE</scope>
</reference>
<reference evidence="21" key="1">
    <citation type="journal article" date="2013" name="PLoS ONE">
        <title>Identification and characterization of an antennae-specific aldehyde oxidase from the navel orangeworm.</title>
        <authorList>
            <person name="Choo Y.M."/>
            <person name="Pelletier J."/>
            <person name="Atungulu E."/>
            <person name="Leal W.S."/>
        </authorList>
    </citation>
    <scope>NUCLEOTIDE SEQUENCE</scope>
</reference>
<dbReference type="PROSITE" id="PS51387">
    <property type="entry name" value="FAD_PCMH"/>
    <property type="match status" value="1"/>
</dbReference>
<dbReference type="RefSeq" id="NP_001299599.1">
    <property type="nucleotide sequence ID" value="NM_001312670.1"/>
</dbReference>
<evidence type="ECO:0000256" key="12">
    <source>
        <dbReference type="ARBA" id="ARBA00023014"/>
    </source>
</evidence>
<dbReference type="InterPro" id="IPR036856">
    <property type="entry name" value="Ald_Oxase/Xan_DH_a/b_sf"/>
</dbReference>
<dbReference type="Pfam" id="PF03450">
    <property type="entry name" value="CO_deh_flav_C"/>
    <property type="match status" value="1"/>
</dbReference>
<dbReference type="InterPro" id="IPR012675">
    <property type="entry name" value="Beta-grasp_dom_sf"/>
</dbReference>
<name>S5FPI8_AMYTR</name>
<evidence type="ECO:0000256" key="14">
    <source>
        <dbReference type="ARBA" id="ARBA00023140"/>
    </source>
</evidence>
<evidence type="ECO:0000256" key="2">
    <source>
        <dbReference type="ARBA" id="ARBA00004275"/>
    </source>
</evidence>
<dbReference type="PANTHER" id="PTHR11908">
    <property type="entry name" value="XANTHINE DEHYDROGENASE"/>
    <property type="match status" value="1"/>
</dbReference>
<dbReference type="InterPro" id="IPR036010">
    <property type="entry name" value="2Fe-2S_ferredoxin-like_sf"/>
</dbReference>
<feature type="binding site" evidence="18">
    <location>
        <position position="772"/>
    </location>
    <ligand>
        <name>Mo-molybdopterin</name>
        <dbReference type="ChEBI" id="CHEBI:71302"/>
    </ligand>
    <ligandPart>
        <name>Mo</name>
        <dbReference type="ChEBI" id="CHEBI:28685"/>
    </ligandPart>
</feature>
<dbReference type="FunFam" id="3.30.365.10:FF:000001">
    <property type="entry name" value="Xanthine dehydrogenase oxidase"/>
    <property type="match status" value="1"/>
</dbReference>
<evidence type="ECO:0000256" key="11">
    <source>
        <dbReference type="ARBA" id="ARBA00023004"/>
    </source>
</evidence>
<dbReference type="FunFam" id="3.30.390.50:FF:000003">
    <property type="entry name" value="Aldehyde oxidase1"/>
    <property type="match status" value="1"/>
</dbReference>
<dbReference type="InterPro" id="IPR001041">
    <property type="entry name" value="2Fe-2S_ferredoxin-type"/>
</dbReference>
<dbReference type="GO" id="GO:0005777">
    <property type="term" value="C:peroxisome"/>
    <property type="evidence" value="ECO:0007669"/>
    <property type="project" value="UniProtKB-SubCell"/>
</dbReference>
<dbReference type="SUPFAM" id="SSF47741">
    <property type="entry name" value="CO dehydrogenase ISP C-domain like"/>
    <property type="match status" value="1"/>
</dbReference>
<dbReference type="SMART" id="SM01008">
    <property type="entry name" value="Ald_Xan_dh_C"/>
    <property type="match status" value="1"/>
</dbReference>
<dbReference type="Pfam" id="PF01315">
    <property type="entry name" value="Ald_Xan_dh_C"/>
    <property type="match status" value="1"/>
</dbReference>
<evidence type="ECO:0000256" key="5">
    <source>
        <dbReference type="ARBA" id="ARBA00022505"/>
    </source>
</evidence>
<dbReference type="FunFam" id="3.10.20.30:FF:000012">
    <property type="entry name" value="Xanthine dehydrogenase/oxidase"/>
    <property type="match status" value="1"/>
</dbReference>
<dbReference type="Pfam" id="PF02738">
    <property type="entry name" value="MoCoBD_1"/>
    <property type="match status" value="1"/>
</dbReference>
<feature type="binding site" evidence="18">
    <location>
        <position position="145"/>
    </location>
    <ligand>
        <name>[2Fe-2S] cluster</name>
        <dbReference type="ChEBI" id="CHEBI:190135"/>
        <label>2</label>
    </ligand>
</feature>
<dbReference type="PROSITE" id="PS00197">
    <property type="entry name" value="2FE2S_FER_1"/>
    <property type="match status" value="1"/>
</dbReference>
<feature type="binding site" evidence="17">
    <location>
        <begin position="329"/>
        <end position="333"/>
    </location>
    <ligand>
        <name>FAD</name>
        <dbReference type="ChEBI" id="CHEBI:57692"/>
    </ligand>
</feature>
<keyword evidence="10" id="KW-0560">Oxidoreductase</keyword>
<dbReference type="GO" id="GO:0071949">
    <property type="term" value="F:FAD binding"/>
    <property type="evidence" value="ECO:0007669"/>
    <property type="project" value="InterPro"/>
</dbReference>
<evidence type="ECO:0000256" key="8">
    <source>
        <dbReference type="ARBA" id="ARBA00022723"/>
    </source>
</evidence>
<sequence>MDRIVFTVNGRPCSVDEKTPRTMSLNLYIRKVLSLPGTKAMCREGGCGACIVAVRARRATTGLVETFSVNSCLVLVFSCHGWDITTIEGLGDRCRGYDVIQKRFKEFNATQCGYCTPGWVMQMNSLQDKHLTEAELERSFGSNTCRCTGYRPILDAVKSFAVDANPDLRQKVKDIEDFEGCCGKNKCKRKCSTESCDRDWDFVSDANVSETIELDFGVDKFFKVFDVNAIFEVLDKHGAESYMFADGNTGKGIYETYNYPRIIIDISDVKSLKEHQIDQNLVLGANISLEDSIAIFDELSSQMEEFVYLKEFSRHLRLVAHIPVRKIGSLAGNLMLKHEMPFYQSDVFLLLSCVGAVINVRNSSGQTHTLTMTDFLKFDMRGMLMLTIVLPPMSKSVIFKSYKIMPRNQNALAIVNAAFLLKLNNHTNVVEHVKLAFGNITEEFIFADNTEKYLLGKFAFSNDTLQGALKELSEEIHPKDLPPEPSPECRKKLAIGLFYKFMLSVAPSGTVAAAYQSGGSELSRPVSGGRQDFQTAPELYPLNKPMPKLEAMIQSAGEAEYTNDVPPIPGEVFGAFVLATVHSGQIDEVDGTDVLKIPGVLAVYTAKDIPGKNSFTRPGIQLQTEEEEILVSVQVLYYGQPVAIVVATREDLAAEVAKKVKVTYKNVPDSKPVLTIDDAMKDKKRYFVGDDSIEPTGRGTDVQKVIKGSYEIRHQYHYYLEPISCVVKPVDRGLEIHESTQWMDATQIAVAQCLGIKESEVTLKIRRCGGTFGGKISRQARAACACALVARSLNKPCRFVLPVQTNTTISGTRIPNKCQYEVGVDNNGKIQYLEAEIIEDEGCSHNDSVLSYVVDGFKHCYDVANWHLRTAYVTTDKASNTFARAPGTCEGITHIEHIIEHIAFAVNKSPTDVRKINMRPDDNDLPEMIDTLKKEADFDERVKAIEKFNQENRWMKRDIQISIMLFPVTYYGNYTAMVTIYRGDGTVTITGGGIEMGQGLNTKAAQVCAYELGIPLDYVSVLPHFSYIAANNVFSGSSITSESVCYSIIRACNILKERLEPVKKEMTKPYTWKELIWRAGELLIDLTAKYMMSDKEKDLSGYSAFAVAILETQLDVLTGRYEKLRADILEDVGLSANPLIDVGQLEGGYIQGLGYYTSEEYIFDKHSGRLLTNRSLTYHVPLALDIPVDFRIKFRYNSKNPQGVLGSKTVGEMGICTAHGITHVLRQNITRSRKESGHDPAEWIDIDTPYTTESILKALDVKYEEFVFSP</sequence>
<dbReference type="PIRSF" id="PIRSF000127">
    <property type="entry name" value="Xanthine_DH"/>
    <property type="match status" value="1"/>
</dbReference>
<feature type="domain" description="2Fe-2S ferredoxin-type" evidence="19">
    <location>
        <begin position="2"/>
        <end position="90"/>
    </location>
</feature>
<keyword evidence="5 18" id="KW-0500">Molybdenum</keyword>
<dbReference type="InterPro" id="IPR005107">
    <property type="entry name" value="CO_DH_flav_C"/>
</dbReference>
<dbReference type="InterPro" id="IPR016169">
    <property type="entry name" value="FAD-bd_PCMH_sub2"/>
</dbReference>
<dbReference type="InterPro" id="IPR046867">
    <property type="entry name" value="AldOxase/xan_DH_MoCoBD2"/>
</dbReference>
<dbReference type="InterPro" id="IPR016166">
    <property type="entry name" value="FAD-bd_PCMH"/>
</dbReference>
<keyword evidence="8 18" id="KW-0479">Metal-binding</keyword>
<dbReference type="SUPFAM" id="SSF54665">
    <property type="entry name" value="CO dehydrogenase molybdoprotein N-domain-like"/>
    <property type="match status" value="1"/>
</dbReference>
<dbReference type="Gene3D" id="3.30.465.10">
    <property type="match status" value="1"/>
</dbReference>
<keyword evidence="7 18" id="KW-0001">2Fe-2S</keyword>
<feature type="binding site" evidence="18">
    <location>
        <position position="741"/>
    </location>
    <ligand>
        <name>Mo-molybdopterin</name>
        <dbReference type="ChEBI" id="CHEBI:71302"/>
    </ligand>
    <ligandPart>
        <name>Mo</name>
        <dbReference type="ChEBI" id="CHEBI:28685"/>
    </ligandPart>
</feature>
<comment type="cofactor">
    <cofactor evidence="18">
        <name>Mo-molybdopterin</name>
        <dbReference type="ChEBI" id="CHEBI:71302"/>
    </cofactor>
    <text evidence="18">Binds 1 Mo-molybdopterin (Mo-MPT) cofactor per subunit.</text>
</comment>
<proteinExistence type="evidence at transcript level"/>
<feature type="binding site" evidence="18">
    <location>
        <position position="47"/>
    </location>
    <ligand>
        <name>[2Fe-2S] cluster</name>
        <dbReference type="ChEBI" id="CHEBI:190135"/>
        <label>1</label>
    </ligand>
</feature>
<comment type="subunit">
    <text evidence="4">Homodimer.</text>
</comment>
<keyword evidence="6" id="KW-0285">Flavoprotein</keyword>
<feature type="binding site" evidence="18">
    <location>
        <position position="147"/>
    </location>
    <ligand>
        <name>[2Fe-2S] cluster</name>
        <dbReference type="ChEBI" id="CHEBI:190135"/>
        <label>2</label>
    </ligand>
</feature>
<evidence type="ECO:0000256" key="13">
    <source>
        <dbReference type="ARBA" id="ARBA00023027"/>
    </source>
</evidence>
<dbReference type="SUPFAM" id="SSF55447">
    <property type="entry name" value="CO dehydrogenase flavoprotein C-terminal domain-like"/>
    <property type="match status" value="1"/>
</dbReference>
<dbReference type="InterPro" id="IPR037165">
    <property type="entry name" value="AldOxase/xan_DH_Mopterin-bd_sf"/>
</dbReference>
<dbReference type="GO" id="GO:0005506">
    <property type="term" value="F:iron ion binding"/>
    <property type="evidence" value="ECO:0007669"/>
    <property type="project" value="InterPro"/>
</dbReference>
<comment type="cofactor">
    <cofactor evidence="18">
        <name>[2Fe-2S] cluster</name>
        <dbReference type="ChEBI" id="CHEBI:190135"/>
    </cofactor>
    <text evidence="18">Binds 2 [2Fe-2S] clusters.</text>
</comment>
<evidence type="ECO:0000256" key="9">
    <source>
        <dbReference type="ARBA" id="ARBA00022827"/>
    </source>
</evidence>
<dbReference type="AlphaFoldDB" id="S5FPI8"/>
<dbReference type="Gene3D" id="3.30.365.10">
    <property type="entry name" value="Aldehyde oxidase/xanthine dehydrogenase, molybdopterin binding domain"/>
    <property type="match status" value="4"/>
</dbReference>
<dbReference type="SUPFAM" id="SSF56176">
    <property type="entry name" value="FAD-binding/transporter-associated domain-like"/>
    <property type="match status" value="1"/>
</dbReference>